<protein>
    <recommendedName>
        <fullName evidence="1">C2H2-type domain-containing protein</fullName>
    </recommendedName>
</protein>
<evidence type="ECO:0000313" key="3">
    <source>
        <dbReference type="Proteomes" id="UP001497623"/>
    </source>
</evidence>
<accession>A0AAV2QCC6</accession>
<feature type="non-terminal residue" evidence="2">
    <location>
        <position position="1"/>
    </location>
</feature>
<organism evidence="2 3">
    <name type="scientific">Meganyctiphanes norvegica</name>
    <name type="common">Northern krill</name>
    <name type="synonym">Thysanopoda norvegica</name>
    <dbReference type="NCBI Taxonomy" id="48144"/>
    <lineage>
        <taxon>Eukaryota</taxon>
        <taxon>Metazoa</taxon>
        <taxon>Ecdysozoa</taxon>
        <taxon>Arthropoda</taxon>
        <taxon>Crustacea</taxon>
        <taxon>Multicrustacea</taxon>
        <taxon>Malacostraca</taxon>
        <taxon>Eumalacostraca</taxon>
        <taxon>Eucarida</taxon>
        <taxon>Euphausiacea</taxon>
        <taxon>Euphausiidae</taxon>
        <taxon>Meganyctiphanes</taxon>
    </lineage>
</organism>
<dbReference type="InterPro" id="IPR013087">
    <property type="entry name" value="Znf_C2H2_type"/>
</dbReference>
<evidence type="ECO:0000313" key="2">
    <source>
        <dbReference type="EMBL" id="CAL4079609.1"/>
    </source>
</evidence>
<gene>
    <name evidence="2" type="ORF">MNOR_LOCUS11067</name>
</gene>
<reference evidence="2 3" key="1">
    <citation type="submission" date="2024-05" db="EMBL/GenBank/DDBJ databases">
        <authorList>
            <person name="Wallberg A."/>
        </authorList>
    </citation>
    <scope>NUCLEOTIDE SEQUENCE [LARGE SCALE GENOMIC DNA]</scope>
</reference>
<dbReference type="EMBL" id="CAXKWB010005735">
    <property type="protein sequence ID" value="CAL4079609.1"/>
    <property type="molecule type" value="Genomic_DNA"/>
</dbReference>
<dbReference type="Proteomes" id="UP001497623">
    <property type="component" value="Unassembled WGS sequence"/>
</dbReference>
<dbReference type="AlphaFoldDB" id="A0AAV2QCC6"/>
<proteinExistence type="predicted"/>
<comment type="caution">
    <text evidence="2">The sequence shown here is derived from an EMBL/GenBank/DDBJ whole genome shotgun (WGS) entry which is preliminary data.</text>
</comment>
<sequence>HIFICHVCFMTIKTKKDLDIHLISHGTISIDSSKDLSDARLSNTAKENKKIHKMDSNLNLSSEKKENEILKPEQNEVSVPEYQPLIKVEQELDEEVVDDVEVKVEDFLDIINSMKQDLDDHYFEVKEED</sequence>
<keyword evidence="3" id="KW-1185">Reference proteome</keyword>
<name>A0AAV2QCC6_MEGNR</name>
<dbReference type="PROSITE" id="PS00028">
    <property type="entry name" value="ZINC_FINGER_C2H2_1"/>
    <property type="match status" value="1"/>
</dbReference>
<feature type="domain" description="C2H2-type" evidence="1">
    <location>
        <begin position="5"/>
        <end position="25"/>
    </location>
</feature>
<evidence type="ECO:0000259" key="1">
    <source>
        <dbReference type="PROSITE" id="PS00028"/>
    </source>
</evidence>